<dbReference type="Proteomes" id="UP000324326">
    <property type="component" value="Unassembled WGS sequence"/>
</dbReference>
<name>A0A5M8RWR0_9BACI</name>
<dbReference type="RefSeq" id="WP_414557179.1">
    <property type="nucleotide sequence ID" value="NZ_JAYLVX010000006.1"/>
</dbReference>
<accession>A0A5M8RWR0</accession>
<gene>
    <name evidence="1" type="ORF">DX927_02385</name>
</gene>
<organism evidence="1 2">
    <name type="scientific">Bacillus swezeyi</name>
    <dbReference type="NCBI Taxonomy" id="1925020"/>
    <lineage>
        <taxon>Bacteria</taxon>
        <taxon>Bacillati</taxon>
        <taxon>Bacillota</taxon>
        <taxon>Bacilli</taxon>
        <taxon>Bacillales</taxon>
        <taxon>Bacillaceae</taxon>
        <taxon>Bacillus</taxon>
    </lineage>
</organism>
<protein>
    <submittedName>
        <fullName evidence="1">Uncharacterized protein</fullName>
    </submittedName>
</protein>
<evidence type="ECO:0000313" key="1">
    <source>
        <dbReference type="EMBL" id="KAA6453085.1"/>
    </source>
</evidence>
<dbReference type="EMBL" id="QSND01000001">
    <property type="protein sequence ID" value="KAA6453085.1"/>
    <property type="molecule type" value="Genomic_DNA"/>
</dbReference>
<reference evidence="1 2" key="1">
    <citation type="submission" date="2018-08" db="EMBL/GenBank/DDBJ databases">
        <title>Bacillus phenotypic plasticity.</title>
        <authorList>
            <person name="Hurtado E."/>
        </authorList>
    </citation>
    <scope>NUCLEOTIDE SEQUENCE [LARGE SCALE GENOMIC DNA]</scope>
    <source>
        <strain evidence="1 2">427</strain>
    </source>
</reference>
<sequence>MRIPPLRTLSYFFIGFSPVLFKTGGKFNDIMREMWWFDQSNVFTSIMSISDQSAMIQMTMFPRVFLQRETDRRTFME</sequence>
<dbReference type="AlphaFoldDB" id="A0A5M8RWR0"/>
<proteinExistence type="predicted"/>
<evidence type="ECO:0000313" key="2">
    <source>
        <dbReference type="Proteomes" id="UP000324326"/>
    </source>
</evidence>
<comment type="caution">
    <text evidence="1">The sequence shown here is derived from an EMBL/GenBank/DDBJ whole genome shotgun (WGS) entry which is preliminary data.</text>
</comment>